<name>A0A4C1T886_EUMVA</name>
<evidence type="ECO:0000313" key="4">
    <source>
        <dbReference type="Proteomes" id="UP000299102"/>
    </source>
</evidence>
<accession>A0A4C1T886</accession>
<evidence type="ECO:0000256" key="2">
    <source>
        <dbReference type="SAM" id="SignalP"/>
    </source>
</evidence>
<proteinExistence type="predicted"/>
<keyword evidence="4" id="KW-1185">Reference proteome</keyword>
<feature type="region of interest" description="Disordered" evidence="1">
    <location>
        <begin position="38"/>
        <end position="88"/>
    </location>
</feature>
<feature type="compositionally biased region" description="Basic residues" evidence="1">
    <location>
        <begin position="38"/>
        <end position="49"/>
    </location>
</feature>
<protein>
    <submittedName>
        <fullName evidence="3">Uncharacterized protein</fullName>
    </submittedName>
</protein>
<dbReference type="EMBL" id="BGZK01000040">
    <property type="protein sequence ID" value="GBP10405.1"/>
    <property type="molecule type" value="Genomic_DNA"/>
</dbReference>
<gene>
    <name evidence="3" type="ORF">EVAR_5712_1</name>
</gene>
<feature type="chain" id="PRO_5020023121" evidence="2">
    <location>
        <begin position="28"/>
        <end position="132"/>
    </location>
</feature>
<feature type="compositionally biased region" description="Basic and acidic residues" evidence="1">
    <location>
        <begin position="50"/>
        <end position="88"/>
    </location>
</feature>
<reference evidence="3 4" key="1">
    <citation type="journal article" date="2019" name="Commun. Biol.">
        <title>The bagworm genome reveals a unique fibroin gene that provides high tensile strength.</title>
        <authorList>
            <person name="Kono N."/>
            <person name="Nakamura H."/>
            <person name="Ohtoshi R."/>
            <person name="Tomita M."/>
            <person name="Numata K."/>
            <person name="Arakawa K."/>
        </authorList>
    </citation>
    <scope>NUCLEOTIDE SEQUENCE [LARGE SCALE GENOMIC DNA]</scope>
</reference>
<dbReference type="AlphaFoldDB" id="A0A4C1T886"/>
<keyword evidence="2" id="KW-0732">Signal</keyword>
<dbReference type="Proteomes" id="UP000299102">
    <property type="component" value="Unassembled WGS sequence"/>
</dbReference>
<organism evidence="3 4">
    <name type="scientific">Eumeta variegata</name>
    <name type="common">Bagworm moth</name>
    <name type="synonym">Eumeta japonica</name>
    <dbReference type="NCBI Taxonomy" id="151549"/>
    <lineage>
        <taxon>Eukaryota</taxon>
        <taxon>Metazoa</taxon>
        <taxon>Ecdysozoa</taxon>
        <taxon>Arthropoda</taxon>
        <taxon>Hexapoda</taxon>
        <taxon>Insecta</taxon>
        <taxon>Pterygota</taxon>
        <taxon>Neoptera</taxon>
        <taxon>Endopterygota</taxon>
        <taxon>Lepidoptera</taxon>
        <taxon>Glossata</taxon>
        <taxon>Ditrysia</taxon>
        <taxon>Tineoidea</taxon>
        <taxon>Psychidae</taxon>
        <taxon>Oiketicinae</taxon>
        <taxon>Eumeta</taxon>
    </lineage>
</organism>
<sequence>MLRSKLALGLAVSLLVIVLFVEQEVTAAPEPCFGLWHHHKHKHKHKHKPEKKDDDKKDEKKDDKKDEKKDDKKDKDKKEKKEEDLKKIMDGKNLNTSSAIIPVVAVRVAGQRETNVFFGSHQHIMDTVVNFD</sequence>
<comment type="caution">
    <text evidence="3">The sequence shown here is derived from an EMBL/GenBank/DDBJ whole genome shotgun (WGS) entry which is preliminary data.</text>
</comment>
<evidence type="ECO:0000256" key="1">
    <source>
        <dbReference type="SAM" id="MobiDB-lite"/>
    </source>
</evidence>
<feature type="signal peptide" evidence="2">
    <location>
        <begin position="1"/>
        <end position="27"/>
    </location>
</feature>
<evidence type="ECO:0000313" key="3">
    <source>
        <dbReference type="EMBL" id="GBP10405.1"/>
    </source>
</evidence>